<dbReference type="GO" id="GO:0035556">
    <property type="term" value="P:intracellular signal transduction"/>
    <property type="evidence" value="ECO:0007669"/>
    <property type="project" value="InterPro"/>
</dbReference>
<evidence type="ECO:0000313" key="20">
    <source>
        <dbReference type="Proteomes" id="UP000075885"/>
    </source>
</evidence>
<protein>
    <recommendedName>
        <fullName evidence="4">adenylate cyclase</fullName>
        <ecNumber evidence="4">4.6.1.1</ecNumber>
    </recommendedName>
</protein>
<evidence type="ECO:0000256" key="9">
    <source>
        <dbReference type="ARBA" id="ARBA00022842"/>
    </source>
</evidence>
<feature type="compositionally biased region" description="Low complexity" evidence="15">
    <location>
        <begin position="774"/>
        <end position="784"/>
    </location>
</feature>
<dbReference type="PROSITE" id="PS50125">
    <property type="entry name" value="GUANYLATE_CYCLASE_2"/>
    <property type="match status" value="2"/>
</dbReference>
<evidence type="ECO:0000313" key="19">
    <source>
        <dbReference type="EnsemblMetazoa" id="AEPI003579-PA"/>
    </source>
</evidence>
<keyword evidence="9" id="KW-0460">Magnesium</keyword>
<feature type="transmembrane region" description="Helical" evidence="16">
    <location>
        <begin position="447"/>
        <end position="464"/>
    </location>
</feature>
<evidence type="ECO:0000256" key="16">
    <source>
        <dbReference type="SAM" id="Phobius"/>
    </source>
</evidence>
<comment type="cofactor">
    <cofactor evidence="2">
        <name>Mg(2+)</name>
        <dbReference type="ChEBI" id="CHEBI:18420"/>
    </cofactor>
</comment>
<feature type="compositionally biased region" description="Polar residues" evidence="15">
    <location>
        <begin position="852"/>
        <end position="862"/>
    </location>
</feature>
<dbReference type="InterPro" id="IPR018297">
    <property type="entry name" value="A/G_cyclase_CS"/>
</dbReference>
<dbReference type="InterPro" id="IPR001054">
    <property type="entry name" value="A/G_cyclase"/>
</dbReference>
<dbReference type="SMART" id="SM00034">
    <property type="entry name" value="CLECT"/>
    <property type="match status" value="1"/>
</dbReference>
<evidence type="ECO:0000256" key="13">
    <source>
        <dbReference type="ARBA" id="ARBA00023239"/>
    </source>
</evidence>
<feature type="region of interest" description="Disordered" evidence="15">
    <location>
        <begin position="744"/>
        <end position="785"/>
    </location>
</feature>
<dbReference type="PANTHER" id="PTHR45627">
    <property type="entry name" value="ADENYLATE CYCLASE TYPE 1"/>
    <property type="match status" value="1"/>
</dbReference>
<dbReference type="InterPro" id="IPR016187">
    <property type="entry name" value="CTDL_fold"/>
</dbReference>
<dbReference type="SMART" id="SM00044">
    <property type="entry name" value="CYCc"/>
    <property type="match status" value="2"/>
</dbReference>
<evidence type="ECO:0000256" key="4">
    <source>
        <dbReference type="ARBA" id="ARBA00012201"/>
    </source>
</evidence>
<dbReference type="Proteomes" id="UP000075885">
    <property type="component" value="Unassembled WGS sequence"/>
</dbReference>
<evidence type="ECO:0000256" key="11">
    <source>
        <dbReference type="ARBA" id="ARBA00022998"/>
    </source>
</evidence>
<keyword evidence="11" id="KW-0115">cAMP biosynthesis</keyword>
<keyword evidence="20" id="KW-1185">Reference proteome</keyword>
<evidence type="ECO:0000256" key="5">
    <source>
        <dbReference type="ARBA" id="ARBA00022692"/>
    </source>
</evidence>
<comment type="catalytic activity">
    <reaction evidence="1">
        <text>ATP = 3',5'-cyclic AMP + diphosphate</text>
        <dbReference type="Rhea" id="RHEA:15389"/>
        <dbReference type="ChEBI" id="CHEBI:30616"/>
        <dbReference type="ChEBI" id="CHEBI:33019"/>
        <dbReference type="ChEBI" id="CHEBI:58165"/>
        <dbReference type="EC" id="4.6.1.1"/>
    </reaction>
</comment>
<dbReference type="STRING" id="199890.A0A182P9H4"/>
<evidence type="ECO:0000256" key="10">
    <source>
        <dbReference type="ARBA" id="ARBA00022989"/>
    </source>
</evidence>
<evidence type="ECO:0000256" key="1">
    <source>
        <dbReference type="ARBA" id="ARBA00001593"/>
    </source>
</evidence>
<dbReference type="EC" id="4.6.1.1" evidence="4"/>
<reference evidence="20" key="1">
    <citation type="submission" date="2013-03" db="EMBL/GenBank/DDBJ databases">
        <title>The Genome Sequence of Anopheles epiroticus epiroticus2.</title>
        <authorList>
            <consortium name="The Broad Institute Genomics Platform"/>
            <person name="Neafsey D.E."/>
            <person name="Howell P."/>
            <person name="Walker B."/>
            <person name="Young S.K."/>
            <person name="Zeng Q."/>
            <person name="Gargeya S."/>
            <person name="Fitzgerald M."/>
            <person name="Haas B."/>
            <person name="Abouelleil A."/>
            <person name="Allen A.W."/>
            <person name="Alvarado L."/>
            <person name="Arachchi H.M."/>
            <person name="Berlin A.M."/>
            <person name="Chapman S.B."/>
            <person name="Gainer-Dewar J."/>
            <person name="Goldberg J."/>
            <person name="Griggs A."/>
            <person name="Gujja S."/>
            <person name="Hansen M."/>
            <person name="Howarth C."/>
            <person name="Imamovic A."/>
            <person name="Ireland A."/>
            <person name="Larimer J."/>
            <person name="McCowan C."/>
            <person name="Murphy C."/>
            <person name="Pearson M."/>
            <person name="Poon T.W."/>
            <person name="Priest M."/>
            <person name="Roberts A."/>
            <person name="Saif S."/>
            <person name="Shea T."/>
            <person name="Sisk P."/>
            <person name="Sykes S."/>
            <person name="Wortman J."/>
            <person name="Nusbaum C."/>
            <person name="Birren B."/>
        </authorList>
    </citation>
    <scope>NUCLEOTIDE SEQUENCE [LARGE SCALE GENOMIC DNA]</scope>
    <source>
        <strain evidence="20">Epiroticus2</strain>
    </source>
</reference>
<feature type="compositionally biased region" description="Low complexity" evidence="15">
    <location>
        <begin position="799"/>
        <end position="823"/>
    </location>
</feature>
<reference evidence="19" key="2">
    <citation type="submission" date="2020-05" db="UniProtKB">
        <authorList>
            <consortium name="EnsemblMetazoa"/>
        </authorList>
    </citation>
    <scope>IDENTIFICATION</scope>
    <source>
        <strain evidence="19">Epiroticus2</strain>
    </source>
</reference>
<comment type="similarity">
    <text evidence="14">Belongs to the adenylyl cyclase class-4/guanylyl cyclase family.</text>
</comment>
<feature type="region of interest" description="Disordered" evidence="15">
    <location>
        <begin position="206"/>
        <end position="243"/>
    </location>
</feature>
<feature type="domain" description="Guanylate cyclase" evidence="18">
    <location>
        <begin position="531"/>
        <end position="676"/>
    </location>
</feature>
<evidence type="ECO:0000259" key="17">
    <source>
        <dbReference type="PROSITE" id="PS50041"/>
    </source>
</evidence>
<keyword evidence="12 16" id="KW-0472">Membrane</keyword>
<evidence type="ECO:0000256" key="12">
    <source>
        <dbReference type="ARBA" id="ARBA00023136"/>
    </source>
</evidence>
<evidence type="ECO:0000256" key="8">
    <source>
        <dbReference type="ARBA" id="ARBA00022840"/>
    </source>
</evidence>
<dbReference type="GO" id="GO:0007189">
    <property type="term" value="P:adenylate cyclase-activating G protein-coupled receptor signaling pathway"/>
    <property type="evidence" value="ECO:0007669"/>
    <property type="project" value="TreeGrafter"/>
</dbReference>
<name>A0A182P9H4_9DIPT</name>
<dbReference type="FunFam" id="3.30.70.1230:FF:000006">
    <property type="entry name" value="Adenylate cyclase"/>
    <property type="match status" value="1"/>
</dbReference>
<dbReference type="Gene3D" id="3.30.70.1230">
    <property type="entry name" value="Nucleotide cyclase"/>
    <property type="match status" value="2"/>
</dbReference>
<feature type="domain" description="Guanylate cyclase" evidence="18">
    <location>
        <begin position="1"/>
        <end position="127"/>
    </location>
</feature>
<feature type="transmembrane region" description="Helical" evidence="16">
    <location>
        <begin position="322"/>
        <end position="345"/>
    </location>
</feature>
<dbReference type="PROSITE" id="PS50041">
    <property type="entry name" value="C_TYPE_LECTIN_2"/>
    <property type="match status" value="1"/>
</dbReference>
<evidence type="ECO:0000256" key="15">
    <source>
        <dbReference type="SAM" id="MobiDB-lite"/>
    </source>
</evidence>
<evidence type="ECO:0000256" key="3">
    <source>
        <dbReference type="ARBA" id="ARBA00004141"/>
    </source>
</evidence>
<dbReference type="Gene3D" id="3.10.100.10">
    <property type="entry name" value="Mannose-Binding Protein A, subunit A"/>
    <property type="match status" value="1"/>
</dbReference>
<feature type="domain" description="C-type lectin" evidence="17">
    <location>
        <begin position="1043"/>
        <end position="1166"/>
    </location>
</feature>
<dbReference type="CDD" id="cd00037">
    <property type="entry name" value="CLECT"/>
    <property type="match status" value="1"/>
</dbReference>
<dbReference type="VEuPathDB" id="VectorBase:AEPI003579"/>
<keyword evidence="5 16" id="KW-0812">Transmembrane</keyword>
<evidence type="ECO:0000256" key="7">
    <source>
        <dbReference type="ARBA" id="ARBA00022741"/>
    </source>
</evidence>
<dbReference type="GO" id="GO:0006171">
    <property type="term" value="P:cAMP biosynthetic process"/>
    <property type="evidence" value="ECO:0007669"/>
    <property type="project" value="UniProtKB-KW"/>
</dbReference>
<dbReference type="PANTHER" id="PTHR45627:SF30">
    <property type="entry name" value="ADENYLATE CYCLASE TYPE 3"/>
    <property type="match status" value="1"/>
</dbReference>
<dbReference type="PROSITE" id="PS00452">
    <property type="entry name" value="GUANYLATE_CYCLASE_1"/>
    <property type="match status" value="1"/>
</dbReference>
<dbReference type="AlphaFoldDB" id="A0A182P9H4"/>
<keyword evidence="10 16" id="KW-1133">Transmembrane helix</keyword>
<feature type="transmembrane region" description="Helical" evidence="16">
    <location>
        <begin position="291"/>
        <end position="310"/>
    </location>
</feature>
<dbReference type="GO" id="GO:0004016">
    <property type="term" value="F:adenylate cyclase activity"/>
    <property type="evidence" value="ECO:0007669"/>
    <property type="project" value="UniProtKB-EC"/>
</dbReference>
<dbReference type="InterPro" id="IPR029787">
    <property type="entry name" value="Nucleotide_cyclase"/>
</dbReference>
<dbReference type="GO" id="GO:0005886">
    <property type="term" value="C:plasma membrane"/>
    <property type="evidence" value="ECO:0007669"/>
    <property type="project" value="TreeGrafter"/>
</dbReference>
<dbReference type="GO" id="GO:0005524">
    <property type="term" value="F:ATP binding"/>
    <property type="evidence" value="ECO:0007669"/>
    <property type="project" value="UniProtKB-KW"/>
</dbReference>
<sequence length="1199" mass="133462">ILYADIVGFTAISSTYSAQDLVKILNELFARFDRLAEKYQQLRIKILGDCYYCISGAPVERPDHAVLCVHMGLSMVKAIKYVQQKTNSPVDMRVGIHTGAVLAGILGQRQWQFDVYSKDVELANKMESSGKAGRVHLSEKTLGFLNGEFEVEPAYGEKREEALRIAGLKTYFITKVLKPFCPSEHKNGSADPKDVVIEADGPSEIFRDEDDSKAANGANVGDEPSTPGTDDKTDTVEDDTQASEDYKMRLRKELVSRDGHSEISKDTTIFLTFNDKTHETAYNEYREPHSAVPLLAALLVQLVAILYALLVLPRTAVHFEIVIPPLVIIFVMVFISVAESLTGILPAFITLNSKRYNDSTSLRKSTAIIIVLLLGVSNVSDMLAASHRTPLSLNITNVSFASTEMEPASVCLFPSYFTIHCYVNIFHLDEAFRNEDFGIMNVFPLRYTLSALLVAVTIALSFLARHIDKVDRVIFMWKTEVIDQKEKASDMRRRNEALVYNVLPMHVAEHFMGNRKRSHDDLYSQSYAEVGVLFASMPNFSDFYSEETVNNQGLECLRFLNEVISDFDALLELPQFQDIIKIKTIGSTYMAASGLNPSRLVKPDDPVSVRWAHLALLVEFALELKKALQGINEQSFNHFVLKMGVNHGPITAGVIGARKPHYDIWGNTVNVASRMESTGKAGAIQVTEETCQILQTFGYTFEQRGLVAVKGKGQLMTYYLQGKVPRPTGPTASPILQNVTAMETVQEVDESKESPPALAPPPTDGASPAHQLHSISSSTTSPNSVRLNQEYVEMKASNSATTTTMQQESTTSSNSKQASSSLTVVSEKMTTISSTSSTISSTTIETSVSKTAQSSVRSSSLYNGGEATPADESDAQTPLLEGKNIVLAALVLSHRPLEGATKRRCESNAPNIVHRFYPLRHCQRSNRTVIGLMNVKTVRECADFARDKQGLAFNYAPINRNNTNWFDVVREREQNKSNASPWKPQPPRVSYGFEDFYNCHVLDCPEYHNLSTIVNDTRFDYYTLYARLLPTTNTTCIPSIGMFLFEETKLNYSNAYNSCVAAGGSLAHIASDARTFLLSKYIESLRPANNTNATTPNELLYYVGLNETLKDRFFTSANERLDSFTYRAWAPGHPARNRHPPSCVAVTEEGSWKVFNCNRSLPYICELHTSGPALYQPKLRRKCFVKRPNNRIAPSRQVT</sequence>
<keyword evidence="13 14" id="KW-0456">Lyase</keyword>
<feature type="compositionally biased region" description="Low complexity" evidence="15">
    <location>
        <begin position="830"/>
        <end position="851"/>
    </location>
</feature>
<keyword evidence="7" id="KW-0547">Nucleotide-binding</keyword>
<dbReference type="InterPro" id="IPR001304">
    <property type="entry name" value="C-type_lectin-like"/>
</dbReference>
<keyword evidence="6" id="KW-0479">Metal-binding</keyword>
<dbReference type="EnsemblMetazoa" id="AEPI003579-RA">
    <property type="protein sequence ID" value="AEPI003579-PA"/>
    <property type="gene ID" value="AEPI003579"/>
</dbReference>
<comment type="subcellular location">
    <subcellularLocation>
        <location evidence="3">Membrane</location>
        <topology evidence="3">Multi-pass membrane protein</topology>
    </subcellularLocation>
</comment>
<evidence type="ECO:0000256" key="14">
    <source>
        <dbReference type="RuleBase" id="RU000405"/>
    </source>
</evidence>
<dbReference type="Pfam" id="PF00059">
    <property type="entry name" value="Lectin_C"/>
    <property type="match status" value="1"/>
</dbReference>
<dbReference type="CDD" id="cd07302">
    <property type="entry name" value="CHD"/>
    <property type="match status" value="2"/>
</dbReference>
<evidence type="ECO:0000256" key="6">
    <source>
        <dbReference type="ARBA" id="ARBA00022723"/>
    </source>
</evidence>
<dbReference type="InterPro" id="IPR016186">
    <property type="entry name" value="C-type_lectin-like/link_sf"/>
</dbReference>
<dbReference type="Pfam" id="PF00211">
    <property type="entry name" value="Guanylate_cyc"/>
    <property type="match status" value="2"/>
</dbReference>
<feature type="region of interest" description="Disordered" evidence="15">
    <location>
        <begin position="797"/>
        <end position="875"/>
    </location>
</feature>
<dbReference type="SUPFAM" id="SSF56436">
    <property type="entry name" value="C-type lectin-like"/>
    <property type="match status" value="1"/>
</dbReference>
<accession>A0A182P9H4</accession>
<dbReference type="SUPFAM" id="SSF55073">
    <property type="entry name" value="Nucleotide cyclase"/>
    <property type="match status" value="2"/>
</dbReference>
<dbReference type="GO" id="GO:0046872">
    <property type="term" value="F:metal ion binding"/>
    <property type="evidence" value="ECO:0007669"/>
    <property type="project" value="UniProtKB-KW"/>
</dbReference>
<organism evidence="19 20">
    <name type="scientific">Anopheles epiroticus</name>
    <dbReference type="NCBI Taxonomy" id="199890"/>
    <lineage>
        <taxon>Eukaryota</taxon>
        <taxon>Metazoa</taxon>
        <taxon>Ecdysozoa</taxon>
        <taxon>Arthropoda</taxon>
        <taxon>Hexapoda</taxon>
        <taxon>Insecta</taxon>
        <taxon>Pterygota</taxon>
        <taxon>Neoptera</taxon>
        <taxon>Endopterygota</taxon>
        <taxon>Diptera</taxon>
        <taxon>Nematocera</taxon>
        <taxon>Culicoidea</taxon>
        <taxon>Culicidae</taxon>
        <taxon>Anophelinae</taxon>
        <taxon>Anopheles</taxon>
    </lineage>
</organism>
<evidence type="ECO:0000256" key="2">
    <source>
        <dbReference type="ARBA" id="ARBA00001946"/>
    </source>
</evidence>
<evidence type="ECO:0000259" key="18">
    <source>
        <dbReference type="PROSITE" id="PS50125"/>
    </source>
</evidence>
<proteinExistence type="inferred from homology"/>
<keyword evidence="8" id="KW-0067">ATP-binding</keyword>